<dbReference type="Proteomes" id="UP000326380">
    <property type="component" value="Unassembled WGS sequence"/>
</dbReference>
<keyword evidence="3" id="KW-1185">Reference proteome</keyword>
<dbReference type="EMBL" id="VTWU01000003">
    <property type="protein sequence ID" value="KAA9333411.1"/>
    <property type="molecule type" value="Genomic_DNA"/>
</dbReference>
<gene>
    <name evidence="2" type="ORF">F0P96_10605</name>
</gene>
<proteinExistence type="predicted"/>
<dbReference type="RefSeq" id="WP_151078832.1">
    <property type="nucleotide sequence ID" value="NZ_CP047647.1"/>
</dbReference>
<evidence type="ECO:0000313" key="3">
    <source>
        <dbReference type="Proteomes" id="UP000326380"/>
    </source>
</evidence>
<organism evidence="2 3">
    <name type="scientific">Hymenobacter busanensis</name>
    <dbReference type="NCBI Taxonomy" id="2607656"/>
    <lineage>
        <taxon>Bacteria</taxon>
        <taxon>Pseudomonadati</taxon>
        <taxon>Bacteroidota</taxon>
        <taxon>Cytophagia</taxon>
        <taxon>Cytophagales</taxon>
        <taxon>Hymenobacteraceae</taxon>
        <taxon>Hymenobacter</taxon>
    </lineage>
</organism>
<protein>
    <submittedName>
        <fullName evidence="2">Uncharacterized protein</fullName>
    </submittedName>
</protein>
<reference evidence="2 3" key="1">
    <citation type="submission" date="2019-09" db="EMBL/GenBank/DDBJ databases">
        <title>Genome sequence of Hymenobacter sp. M3.</title>
        <authorList>
            <person name="Srinivasan S."/>
        </authorList>
    </citation>
    <scope>NUCLEOTIDE SEQUENCE [LARGE SCALE GENOMIC DNA]</scope>
    <source>
        <strain evidence="2 3">M3</strain>
    </source>
</reference>
<feature type="region of interest" description="Disordered" evidence="1">
    <location>
        <begin position="57"/>
        <end position="77"/>
    </location>
</feature>
<evidence type="ECO:0000313" key="2">
    <source>
        <dbReference type="EMBL" id="KAA9333411.1"/>
    </source>
</evidence>
<accession>A0A7L4ZWN4</accession>
<sequence>MKTLLALASALILLAGCDSDSKKEDAKPSGTPKTLTCTIEGRSFSRTAKARFQAASASTANRDVLSISTDAPPAGSPNEYVTVFFNKAPGAPNSDYKLTSVYYDATTNATIYEDEGPATLSKTASGWSGTFSASITRPSGVVLKVENGVFTDIPE</sequence>
<dbReference type="AlphaFoldDB" id="A0A7L4ZWN4"/>
<dbReference type="PROSITE" id="PS51257">
    <property type="entry name" value="PROKAR_LIPOPROTEIN"/>
    <property type="match status" value="1"/>
</dbReference>
<feature type="compositionally biased region" description="Polar residues" evidence="1">
    <location>
        <begin position="57"/>
        <end position="69"/>
    </location>
</feature>
<evidence type="ECO:0000256" key="1">
    <source>
        <dbReference type="SAM" id="MobiDB-lite"/>
    </source>
</evidence>
<name>A0A7L4ZWN4_9BACT</name>
<comment type="caution">
    <text evidence="2">The sequence shown here is derived from an EMBL/GenBank/DDBJ whole genome shotgun (WGS) entry which is preliminary data.</text>
</comment>